<accession>A0A0L0W1C0</accession>
<gene>
    <name evidence="2" type="ORF">PSTG_01525</name>
</gene>
<dbReference type="Proteomes" id="UP000054564">
    <property type="component" value="Unassembled WGS sequence"/>
</dbReference>
<dbReference type="EMBL" id="AJIL01000008">
    <property type="protein sequence ID" value="KNF05311.1"/>
    <property type="molecule type" value="Genomic_DNA"/>
</dbReference>
<dbReference type="AlphaFoldDB" id="A0A0L0W1C0"/>
<comment type="caution">
    <text evidence="2">The sequence shown here is derived from an EMBL/GenBank/DDBJ whole genome shotgun (WGS) entry which is preliminary data.</text>
</comment>
<feature type="region of interest" description="Disordered" evidence="1">
    <location>
        <begin position="1"/>
        <end position="25"/>
    </location>
</feature>
<feature type="compositionally biased region" description="Polar residues" evidence="1">
    <location>
        <begin position="47"/>
        <end position="68"/>
    </location>
</feature>
<proteinExistence type="predicted"/>
<evidence type="ECO:0000313" key="2">
    <source>
        <dbReference type="EMBL" id="KNF05311.1"/>
    </source>
</evidence>
<protein>
    <submittedName>
        <fullName evidence="2">Uncharacterized protein</fullName>
    </submittedName>
</protein>
<feature type="region of interest" description="Disordered" evidence="1">
    <location>
        <begin position="44"/>
        <end position="69"/>
    </location>
</feature>
<keyword evidence="3" id="KW-1185">Reference proteome</keyword>
<name>A0A0L0W1C0_9BASI</name>
<reference evidence="3" key="1">
    <citation type="submission" date="2014-03" db="EMBL/GenBank/DDBJ databases">
        <title>The Genome Sequence of Puccinia striiformis f. sp. tritici PST-78.</title>
        <authorList>
            <consortium name="The Broad Institute Genome Sequencing Platform"/>
            <person name="Cuomo C."/>
            <person name="Hulbert S."/>
            <person name="Chen X."/>
            <person name="Walker B."/>
            <person name="Young S.K."/>
            <person name="Zeng Q."/>
            <person name="Gargeya S."/>
            <person name="Fitzgerald M."/>
            <person name="Haas B."/>
            <person name="Abouelleil A."/>
            <person name="Alvarado L."/>
            <person name="Arachchi H.M."/>
            <person name="Berlin A.M."/>
            <person name="Chapman S.B."/>
            <person name="Goldberg J."/>
            <person name="Griggs A."/>
            <person name="Gujja S."/>
            <person name="Hansen M."/>
            <person name="Howarth C."/>
            <person name="Imamovic A."/>
            <person name="Larimer J."/>
            <person name="McCowan C."/>
            <person name="Montmayeur A."/>
            <person name="Murphy C."/>
            <person name="Neiman D."/>
            <person name="Pearson M."/>
            <person name="Priest M."/>
            <person name="Roberts A."/>
            <person name="Saif S."/>
            <person name="Shea T."/>
            <person name="Sisk P."/>
            <person name="Sykes S."/>
            <person name="Wortman J."/>
            <person name="Nusbaum C."/>
            <person name="Birren B."/>
        </authorList>
    </citation>
    <scope>NUCLEOTIDE SEQUENCE [LARGE SCALE GENOMIC DNA]</scope>
    <source>
        <strain evidence="3">race PST-78</strain>
    </source>
</reference>
<evidence type="ECO:0000313" key="3">
    <source>
        <dbReference type="Proteomes" id="UP000054564"/>
    </source>
</evidence>
<evidence type="ECO:0000256" key="1">
    <source>
        <dbReference type="SAM" id="MobiDB-lite"/>
    </source>
</evidence>
<sequence>MSSSSPRQQRFRSPPSSTSVSTSNLLPLSDPEAIIRAANAARRHLTQPIQPSQRPTMTDSPGGTNSNVPHLPDNSCRAWFCLVIKAQHAALIQSEADRRAARDAAEANATWIARLEDLVLALEVKSEEPPCRARLGDDKLNLQKFRTSDGPKFFGPPMKVKPFVKWVNGLQIFFTTKNVVCTSNKIKIVGGLIDDSNLLKFSGSST</sequence>
<organism evidence="2 3">
    <name type="scientific">Puccinia striiformis f. sp. tritici PST-78</name>
    <dbReference type="NCBI Taxonomy" id="1165861"/>
    <lineage>
        <taxon>Eukaryota</taxon>
        <taxon>Fungi</taxon>
        <taxon>Dikarya</taxon>
        <taxon>Basidiomycota</taxon>
        <taxon>Pucciniomycotina</taxon>
        <taxon>Pucciniomycetes</taxon>
        <taxon>Pucciniales</taxon>
        <taxon>Pucciniaceae</taxon>
        <taxon>Puccinia</taxon>
    </lineage>
</organism>